<accession>A0ABQ5ERW2</accession>
<gene>
    <name evidence="1" type="ORF">Tco_0988633</name>
</gene>
<organism evidence="1 2">
    <name type="scientific">Tanacetum coccineum</name>
    <dbReference type="NCBI Taxonomy" id="301880"/>
    <lineage>
        <taxon>Eukaryota</taxon>
        <taxon>Viridiplantae</taxon>
        <taxon>Streptophyta</taxon>
        <taxon>Embryophyta</taxon>
        <taxon>Tracheophyta</taxon>
        <taxon>Spermatophyta</taxon>
        <taxon>Magnoliopsida</taxon>
        <taxon>eudicotyledons</taxon>
        <taxon>Gunneridae</taxon>
        <taxon>Pentapetalae</taxon>
        <taxon>asterids</taxon>
        <taxon>campanulids</taxon>
        <taxon>Asterales</taxon>
        <taxon>Asteraceae</taxon>
        <taxon>Asteroideae</taxon>
        <taxon>Anthemideae</taxon>
        <taxon>Anthemidinae</taxon>
        <taxon>Tanacetum</taxon>
    </lineage>
</organism>
<keyword evidence="2" id="KW-1185">Reference proteome</keyword>
<evidence type="ECO:0000313" key="2">
    <source>
        <dbReference type="Proteomes" id="UP001151760"/>
    </source>
</evidence>
<reference evidence="1" key="1">
    <citation type="journal article" date="2022" name="Int. J. Mol. Sci.">
        <title>Draft Genome of Tanacetum Coccineum: Genomic Comparison of Closely Related Tanacetum-Family Plants.</title>
        <authorList>
            <person name="Yamashiro T."/>
            <person name="Shiraishi A."/>
            <person name="Nakayama K."/>
            <person name="Satake H."/>
        </authorList>
    </citation>
    <scope>NUCLEOTIDE SEQUENCE</scope>
</reference>
<name>A0ABQ5ERW2_9ASTR</name>
<dbReference type="Proteomes" id="UP001151760">
    <property type="component" value="Unassembled WGS sequence"/>
</dbReference>
<comment type="caution">
    <text evidence="1">The sequence shown here is derived from an EMBL/GenBank/DDBJ whole genome shotgun (WGS) entry which is preliminary data.</text>
</comment>
<reference evidence="1" key="2">
    <citation type="submission" date="2022-01" db="EMBL/GenBank/DDBJ databases">
        <authorList>
            <person name="Yamashiro T."/>
            <person name="Shiraishi A."/>
            <person name="Satake H."/>
            <person name="Nakayama K."/>
        </authorList>
    </citation>
    <scope>NUCLEOTIDE SEQUENCE</scope>
</reference>
<sequence length="278" mass="32090">MLNDDSSPRSPEELNFKIFDVTIESFSLSHIPVVDSDFLIEEVDTFLVPKDSMPPGIESDGYNSEGDNIFLEELLNNDSLSQPGYESFHFDRYNIPSSPRRPEKPPDDGIYLDTQPSCKSDTSAAILPNGGVTEWYQSSPPQFSVTQQPHQRSNKDMLLEIAKLIKNNRTLFNSDIFPHEEMSMRVLLAKERILKLIQVWDKEQIKTWSLPELLLQLSNDSQTINESFKQRKEKRIESEQAANLAVQKEQEELAAFTPSWKFPMIDDDEEYSIQYKEY</sequence>
<proteinExistence type="predicted"/>
<dbReference type="EMBL" id="BQNB010016599">
    <property type="protein sequence ID" value="GJT53579.1"/>
    <property type="molecule type" value="Genomic_DNA"/>
</dbReference>
<protein>
    <submittedName>
        <fullName evidence="1">Uncharacterized protein</fullName>
    </submittedName>
</protein>
<evidence type="ECO:0000313" key="1">
    <source>
        <dbReference type="EMBL" id="GJT53579.1"/>
    </source>
</evidence>